<dbReference type="EMBL" id="WXEX01000012">
    <property type="protein sequence ID" value="MZP44086.1"/>
    <property type="molecule type" value="Genomic_DNA"/>
</dbReference>
<comment type="caution">
    <text evidence="8">The sequence shown here is derived from an EMBL/GenBank/DDBJ whole genome shotgun (WGS) entry which is preliminary data.</text>
</comment>
<dbReference type="PANTHER" id="PTHR43724">
    <property type="entry name" value="PYRUVATE SYNTHASE SUBUNIT PORD"/>
    <property type="match status" value="1"/>
</dbReference>
<feature type="domain" description="4Fe-4S ferredoxin-type" evidence="7">
    <location>
        <begin position="39"/>
        <end position="67"/>
    </location>
</feature>
<dbReference type="RefSeq" id="WP_161262653.1">
    <property type="nucleotide sequence ID" value="NZ_JAFBDC010000011.1"/>
</dbReference>
<dbReference type="GO" id="GO:0016625">
    <property type="term" value="F:oxidoreductase activity, acting on the aldehyde or oxo group of donors, iron-sulfur protein as acceptor"/>
    <property type="evidence" value="ECO:0007669"/>
    <property type="project" value="InterPro"/>
</dbReference>
<dbReference type="Pfam" id="PF14697">
    <property type="entry name" value="Fer4_21"/>
    <property type="match status" value="1"/>
</dbReference>
<reference evidence="8 9" key="1">
    <citation type="submission" date="2020-01" db="EMBL/GenBank/DDBJ databases">
        <title>Whole genome sequence of Heliobacterium gestii DSM 11169.</title>
        <authorList>
            <person name="Kyndt J.A."/>
            <person name="Meyer T.E."/>
        </authorList>
    </citation>
    <scope>NUCLEOTIDE SEQUENCE [LARGE SCALE GENOMIC DNA]</scope>
    <source>
        <strain evidence="8 9">DSM 11169</strain>
    </source>
</reference>
<keyword evidence="5" id="KW-0408">Iron</keyword>
<evidence type="ECO:0000256" key="1">
    <source>
        <dbReference type="ARBA" id="ARBA00001966"/>
    </source>
</evidence>
<keyword evidence="9" id="KW-1185">Reference proteome</keyword>
<dbReference type="SUPFAM" id="SSF54862">
    <property type="entry name" value="4Fe-4S ferredoxins"/>
    <property type="match status" value="1"/>
</dbReference>
<protein>
    <submittedName>
        <fullName evidence="8">4Fe-4S dicluster domain-containing protein</fullName>
    </submittedName>
</protein>
<evidence type="ECO:0000256" key="4">
    <source>
        <dbReference type="ARBA" id="ARBA00022737"/>
    </source>
</evidence>
<proteinExistence type="predicted"/>
<dbReference type="PROSITE" id="PS51379">
    <property type="entry name" value="4FE4S_FER_2"/>
    <property type="match status" value="2"/>
</dbReference>
<dbReference type="InterPro" id="IPR011898">
    <property type="entry name" value="PorD_KorD"/>
</dbReference>
<evidence type="ECO:0000313" key="9">
    <source>
        <dbReference type="Proteomes" id="UP000471031"/>
    </source>
</evidence>
<dbReference type="Proteomes" id="UP000471031">
    <property type="component" value="Unassembled WGS sequence"/>
</dbReference>
<dbReference type="InterPro" id="IPR017900">
    <property type="entry name" value="4Fe4S_Fe_S_CS"/>
</dbReference>
<dbReference type="NCBIfam" id="TIGR02179">
    <property type="entry name" value="PorD_KorD"/>
    <property type="match status" value="1"/>
</dbReference>
<name>A0A845LMH2_HELGE</name>
<dbReference type="PROSITE" id="PS00198">
    <property type="entry name" value="4FE4S_FER_1"/>
    <property type="match status" value="1"/>
</dbReference>
<accession>A0A845LMH2</accession>
<evidence type="ECO:0000259" key="7">
    <source>
        <dbReference type="PROSITE" id="PS51379"/>
    </source>
</evidence>
<evidence type="ECO:0000256" key="3">
    <source>
        <dbReference type="ARBA" id="ARBA00022723"/>
    </source>
</evidence>
<evidence type="ECO:0000256" key="2">
    <source>
        <dbReference type="ARBA" id="ARBA00022485"/>
    </source>
</evidence>
<dbReference type="PANTHER" id="PTHR43724:SF1">
    <property type="entry name" value="PYRUVATE SYNTHASE SUBUNIT PORD"/>
    <property type="match status" value="1"/>
</dbReference>
<keyword evidence="3" id="KW-0479">Metal-binding</keyword>
<dbReference type="GO" id="GO:0051539">
    <property type="term" value="F:4 iron, 4 sulfur cluster binding"/>
    <property type="evidence" value="ECO:0007669"/>
    <property type="project" value="UniProtKB-KW"/>
</dbReference>
<comment type="cofactor">
    <cofactor evidence="1">
        <name>[4Fe-4S] cluster</name>
        <dbReference type="ChEBI" id="CHEBI:49883"/>
    </cofactor>
</comment>
<evidence type="ECO:0000256" key="6">
    <source>
        <dbReference type="ARBA" id="ARBA00023014"/>
    </source>
</evidence>
<keyword evidence="2" id="KW-0004">4Fe-4S</keyword>
<keyword evidence="6" id="KW-0411">Iron-sulfur</keyword>
<evidence type="ECO:0000256" key="5">
    <source>
        <dbReference type="ARBA" id="ARBA00023004"/>
    </source>
</evidence>
<feature type="domain" description="4Fe-4S ferredoxin-type" evidence="7">
    <location>
        <begin position="68"/>
        <end position="97"/>
    </location>
</feature>
<keyword evidence="4" id="KW-0677">Repeat</keyword>
<gene>
    <name evidence="8" type="ORF">GTO89_13690</name>
</gene>
<dbReference type="GO" id="GO:0046872">
    <property type="term" value="F:metal ion binding"/>
    <property type="evidence" value="ECO:0007669"/>
    <property type="project" value="UniProtKB-KW"/>
</dbReference>
<dbReference type="InterPro" id="IPR017896">
    <property type="entry name" value="4Fe4S_Fe-S-bd"/>
</dbReference>
<dbReference type="Gene3D" id="3.30.70.20">
    <property type="match status" value="1"/>
</dbReference>
<evidence type="ECO:0000313" key="8">
    <source>
        <dbReference type="EMBL" id="MZP44086.1"/>
    </source>
</evidence>
<sequence length="98" mass="11054">MRRPHIRPFPRPVHIRDYPCGPHFQAGHLVDNAAGWRLETPEINGARCVNCLRCYLACPEGALYRSEKAVRLDKDFCKGCGICASECPLQAIQMGRDE</sequence>
<dbReference type="AlphaFoldDB" id="A0A845LMH2"/>
<organism evidence="8 9">
    <name type="scientific">Heliomicrobium gestii</name>
    <name type="common">Heliobacterium gestii</name>
    <dbReference type="NCBI Taxonomy" id="2699"/>
    <lineage>
        <taxon>Bacteria</taxon>
        <taxon>Bacillati</taxon>
        <taxon>Bacillota</taxon>
        <taxon>Clostridia</taxon>
        <taxon>Eubacteriales</taxon>
        <taxon>Heliobacteriaceae</taxon>
        <taxon>Heliomicrobium</taxon>
    </lineage>
</organism>
<dbReference type="OrthoDB" id="9794954at2"/>